<dbReference type="HOGENOM" id="CLU_3327217_0_0_7"/>
<protein>
    <submittedName>
        <fullName evidence="1">Uncharacterized protein</fullName>
    </submittedName>
</protein>
<name>C8X042_DESRD</name>
<dbReference type="KEGG" id="drt:Dret_0365"/>
<reference evidence="2" key="1">
    <citation type="submission" date="2009-09" db="EMBL/GenBank/DDBJ databases">
        <title>The complete chromosome of Desulfohalobium retbaense DSM 5692.</title>
        <authorList>
            <consortium name="US DOE Joint Genome Institute (JGI-PGF)"/>
            <person name="Lucas S."/>
            <person name="Copeland A."/>
            <person name="Lapidus A."/>
            <person name="Glavina del Rio T."/>
            <person name="Dalin E."/>
            <person name="Tice H."/>
            <person name="Bruce D."/>
            <person name="Goodwin L."/>
            <person name="Pitluck S."/>
            <person name="Kyrpides N."/>
            <person name="Mavromatis K."/>
            <person name="Ivanova N."/>
            <person name="Mikhailova N."/>
            <person name="Munk A.C."/>
            <person name="Brettin T."/>
            <person name="Detter J.C."/>
            <person name="Han C."/>
            <person name="Tapia R."/>
            <person name="Larimer F."/>
            <person name="Land M."/>
            <person name="Hauser L."/>
            <person name="Markowitz V."/>
            <person name="Cheng J.-F."/>
            <person name="Hugenholtz P."/>
            <person name="Woyke T."/>
            <person name="Wu D."/>
            <person name="Spring S."/>
            <person name="Klenk H.-P."/>
            <person name="Eisen J.A."/>
        </authorList>
    </citation>
    <scope>NUCLEOTIDE SEQUENCE [LARGE SCALE GENOMIC DNA]</scope>
    <source>
        <strain evidence="2">DSM 5692</strain>
    </source>
</reference>
<sequence>MLKKNSSDRQASAWLLDEIHKDFYPRRYAKWHEGRHEE</sequence>
<dbReference type="STRING" id="485915.Dret_0365"/>
<evidence type="ECO:0000313" key="2">
    <source>
        <dbReference type="Proteomes" id="UP000001052"/>
    </source>
</evidence>
<evidence type="ECO:0000313" key="1">
    <source>
        <dbReference type="EMBL" id="ACV67667.1"/>
    </source>
</evidence>
<dbReference type="AlphaFoldDB" id="C8X042"/>
<keyword evidence="2" id="KW-1185">Reference proteome</keyword>
<dbReference type="EMBL" id="CP001734">
    <property type="protein sequence ID" value="ACV67667.1"/>
    <property type="molecule type" value="Genomic_DNA"/>
</dbReference>
<organism evidence="1 2">
    <name type="scientific">Desulfohalobium retbaense (strain ATCC 49708 / DSM 5692 / JCM 16813 / HR100)</name>
    <dbReference type="NCBI Taxonomy" id="485915"/>
    <lineage>
        <taxon>Bacteria</taxon>
        <taxon>Pseudomonadati</taxon>
        <taxon>Thermodesulfobacteriota</taxon>
        <taxon>Desulfovibrionia</taxon>
        <taxon>Desulfovibrionales</taxon>
        <taxon>Desulfohalobiaceae</taxon>
        <taxon>Desulfohalobium</taxon>
    </lineage>
</organism>
<reference evidence="1 2" key="2">
    <citation type="journal article" date="2010" name="Stand. Genomic Sci.">
        <title>Complete genome sequence of Desulfohalobium retbaense type strain (HR(100)).</title>
        <authorList>
            <person name="Spring S."/>
            <person name="Nolan M."/>
            <person name="Lapidus A."/>
            <person name="Glavina Del Rio T."/>
            <person name="Copeland A."/>
            <person name="Tice H."/>
            <person name="Cheng J.F."/>
            <person name="Lucas S."/>
            <person name="Land M."/>
            <person name="Chen F."/>
            <person name="Bruce D."/>
            <person name="Goodwin L."/>
            <person name="Pitluck S."/>
            <person name="Ivanova N."/>
            <person name="Mavromatis K."/>
            <person name="Mikhailova N."/>
            <person name="Pati A."/>
            <person name="Chen A."/>
            <person name="Palaniappan K."/>
            <person name="Hauser L."/>
            <person name="Chang Y.J."/>
            <person name="Jeffries C.D."/>
            <person name="Munk C."/>
            <person name="Kiss H."/>
            <person name="Chain P."/>
            <person name="Han C."/>
            <person name="Brettin T."/>
            <person name="Detter J.C."/>
            <person name="Schuler E."/>
            <person name="Goker M."/>
            <person name="Rohde M."/>
            <person name="Bristow J."/>
            <person name="Eisen J.A."/>
            <person name="Markowitz V."/>
            <person name="Hugenholtz P."/>
            <person name="Kyrpides N.C."/>
            <person name="Klenk H.P."/>
        </authorList>
    </citation>
    <scope>NUCLEOTIDE SEQUENCE [LARGE SCALE GENOMIC DNA]</scope>
    <source>
        <strain evidence="1 2">DSM 5692</strain>
    </source>
</reference>
<accession>C8X042</accession>
<proteinExistence type="predicted"/>
<dbReference type="Proteomes" id="UP000001052">
    <property type="component" value="Chromosome"/>
</dbReference>
<gene>
    <name evidence="1" type="ordered locus">Dret_0365</name>
</gene>